<organism evidence="14 15">
    <name type="scientific">Schistosoma bovis</name>
    <name type="common">Blood fluke</name>
    <dbReference type="NCBI Taxonomy" id="6184"/>
    <lineage>
        <taxon>Eukaryota</taxon>
        <taxon>Metazoa</taxon>
        <taxon>Spiralia</taxon>
        <taxon>Lophotrochozoa</taxon>
        <taxon>Platyhelminthes</taxon>
        <taxon>Trematoda</taxon>
        <taxon>Digenea</taxon>
        <taxon>Strigeidida</taxon>
        <taxon>Schistosomatoidea</taxon>
        <taxon>Schistosomatidae</taxon>
        <taxon>Schistosoma</taxon>
    </lineage>
</organism>
<name>A0A430QAS0_SCHBO</name>
<dbReference type="Proteomes" id="UP000290809">
    <property type="component" value="Unassembled WGS sequence"/>
</dbReference>
<keyword evidence="8 12" id="KW-0472">Membrane</keyword>
<dbReference type="GO" id="GO:0005524">
    <property type="term" value="F:ATP binding"/>
    <property type="evidence" value="ECO:0007669"/>
    <property type="project" value="UniProtKB-KW"/>
</dbReference>
<feature type="compositionally biased region" description="Low complexity" evidence="11">
    <location>
        <begin position="1026"/>
        <end position="1035"/>
    </location>
</feature>
<evidence type="ECO:0000256" key="6">
    <source>
        <dbReference type="ARBA" id="ARBA00022840"/>
    </source>
</evidence>
<dbReference type="InterPro" id="IPR000421">
    <property type="entry name" value="FA58C"/>
</dbReference>
<dbReference type="Pfam" id="PF00754">
    <property type="entry name" value="F5_F8_type_C"/>
    <property type="match status" value="1"/>
</dbReference>
<keyword evidence="5" id="KW-0547">Nucleotide-binding</keyword>
<feature type="region of interest" description="Disordered" evidence="11">
    <location>
        <begin position="718"/>
        <end position="743"/>
    </location>
</feature>
<evidence type="ECO:0000256" key="7">
    <source>
        <dbReference type="ARBA" id="ARBA00022989"/>
    </source>
</evidence>
<reference evidence="14 15" key="1">
    <citation type="journal article" date="2019" name="PLoS Pathog.">
        <title>Genome sequence of the bovine parasite Schistosoma bovis Tanzania.</title>
        <authorList>
            <person name="Oey H."/>
            <person name="Zakrzewski M."/>
            <person name="Gobert G."/>
            <person name="Gravermann K."/>
            <person name="Stoye J."/>
            <person name="Jones M."/>
            <person name="Mcmanus D."/>
            <person name="Krause L."/>
        </authorList>
    </citation>
    <scope>NUCLEOTIDE SEQUENCE [LARGE SCALE GENOMIC DNA]</scope>
    <source>
        <strain evidence="14 15">TAN1997</strain>
    </source>
</reference>
<dbReference type="EMBL" id="QMKO01002094">
    <property type="protein sequence ID" value="RTG84818.1"/>
    <property type="molecule type" value="Genomic_DNA"/>
</dbReference>
<accession>A0A430QAS0</accession>
<feature type="region of interest" description="Disordered" evidence="11">
    <location>
        <begin position="1021"/>
        <end position="1041"/>
    </location>
</feature>
<evidence type="ECO:0000313" key="14">
    <source>
        <dbReference type="EMBL" id="RTG84818.1"/>
    </source>
</evidence>
<dbReference type="PANTHER" id="PTHR24543:SF291">
    <property type="entry name" value="SMOKE ALARM, ISOFORM D"/>
    <property type="match status" value="1"/>
</dbReference>
<feature type="compositionally biased region" description="Pro residues" evidence="11">
    <location>
        <begin position="791"/>
        <end position="807"/>
    </location>
</feature>
<dbReference type="Gene3D" id="2.60.120.1190">
    <property type="match status" value="1"/>
</dbReference>
<feature type="compositionally biased region" description="Polar residues" evidence="11">
    <location>
        <begin position="956"/>
        <end position="968"/>
    </location>
</feature>
<evidence type="ECO:0000256" key="2">
    <source>
        <dbReference type="ARBA" id="ARBA00022475"/>
    </source>
</evidence>
<dbReference type="InterPro" id="IPR048525">
    <property type="entry name" value="DDR1-2_DS-like"/>
</dbReference>
<sequence>MVGIGMKLLTCKNNLKFLNAAIFNHLTQLFLLLTLEEYLQLSVFICDDTFYCNNKSYFVVFASKEEISGAWCPAKLIHKELDEWLQVDFGALKLIKVLFSEGGGLNQNAFVPMFIIKYQREDNTKWYEYRMRNGSKLLHANRNSQTIVIQLDPPIIAKRLRILPYTMESNPKLMCLRLAIYGSVFNDGVVEYSIPEGDVYRLDPRGDFVLNDTNYDGVLISPESSLMTTNTKELDNMDKQQRTAYLTGGLGLLMDKQYFEGSLPEQIDSGSSSPVVGWFRRKPTINPSGRITMLFKFDQARNFTQIRIHTLNSLDYIALFRRVSVQFSNGGHYFDRNYPPVVLDIHRDIYNSKPRWVPIDLGFRIGRYLRITLWFDYDWIVISEVTFESYLDIEKPSSSVSLAQVTLSTASSISSSPFDTPISATFKLRGSNVPYIIAIICCCLGSFAFACFFAFMIFRLKRYRKRRLKKLQKQQKLPHTLDKQSSMHHQHLLLTTAGQNQNSLSSTLSTPPSCLSSSTSAPTSVPALNNTSSLHQYNQLKLSNGNHYTTDIHSNNNNSNKVVHSNVVSLLQTPTAMDMHNNYNHLTGAFSQGYSDMLTHHHPAGTICTPYSTNGIDQDGLLAFQLLQHGPTVGSNFSALNGLTLARRGLSDNNSNNNNSPGVFTVHPMVTLGTDNKLIGVNLPPTSCNFAPQLKGNLLCSQNSNNNVNNGVINTNFVAPHSSLPPPPPPPDQPLPPLPTLSSDLNNANNRLLINTSLSPVFPYAATAAAVSNNNVNNGVINTNFVAPHSSLPPPPPPPDQPLPPLPTLSSDLNNANNRLLINTSLSPVFPYAATAAAVSSSFASQAYPNENGFILSIDSPMPEYASASLFSGTGSGTISLGPNDLRNSIISKTTFDSCDTTNKYKQLMETYCVPQHMNSCFWSSNYNNDLNQCQLNFNGIPKLSTPITGTVQMAAATSSDNTHNNTQSSSINNENLSESLDSSGMYYLTHKKHNNDDNNNDNISPNLIHQNPAVFLPFTAGGGTSPAATAAAPQQQPPPLGTHLIPIRTIGLRSGSGIASGGIILANRDTSISNIHYQSALTTTTPASPNHFHHHHGDENMKDLNNFTIQQTTTITPNR</sequence>
<evidence type="ECO:0000256" key="3">
    <source>
        <dbReference type="ARBA" id="ARBA00022692"/>
    </source>
</evidence>
<evidence type="ECO:0000256" key="11">
    <source>
        <dbReference type="SAM" id="MobiDB-lite"/>
    </source>
</evidence>
<evidence type="ECO:0000313" key="15">
    <source>
        <dbReference type="Proteomes" id="UP000290809"/>
    </source>
</evidence>
<evidence type="ECO:0000256" key="5">
    <source>
        <dbReference type="ARBA" id="ARBA00022741"/>
    </source>
</evidence>
<protein>
    <submittedName>
        <fullName evidence="14">Discoidin domain receptor family member 2</fullName>
    </submittedName>
</protein>
<feature type="region of interest" description="Disordered" evidence="11">
    <location>
        <begin position="956"/>
        <end position="976"/>
    </location>
</feature>
<evidence type="ECO:0000256" key="4">
    <source>
        <dbReference type="ARBA" id="ARBA00022729"/>
    </source>
</evidence>
<keyword evidence="9" id="KW-1015">Disulfide bond</keyword>
<keyword evidence="15" id="KW-1185">Reference proteome</keyword>
<proteinExistence type="predicted"/>
<dbReference type="Gene3D" id="2.60.120.260">
    <property type="entry name" value="Galactose-binding domain-like"/>
    <property type="match status" value="1"/>
</dbReference>
<evidence type="ECO:0000256" key="12">
    <source>
        <dbReference type="SAM" id="Phobius"/>
    </source>
</evidence>
<keyword evidence="3 12" id="KW-0812">Transmembrane</keyword>
<evidence type="ECO:0000256" key="1">
    <source>
        <dbReference type="ARBA" id="ARBA00004251"/>
    </source>
</evidence>
<keyword evidence="4" id="KW-0732">Signal</keyword>
<feature type="domain" description="F5/8 type C" evidence="13">
    <location>
        <begin position="68"/>
        <end position="183"/>
    </location>
</feature>
<dbReference type="Pfam" id="PF21114">
    <property type="entry name" value="DDR1-2_DS-like"/>
    <property type="match status" value="1"/>
</dbReference>
<comment type="caution">
    <text evidence="14">The sequence shown here is derived from an EMBL/GenBank/DDBJ whole genome shotgun (WGS) entry which is preliminary data.</text>
</comment>
<evidence type="ECO:0000256" key="9">
    <source>
        <dbReference type="ARBA" id="ARBA00023157"/>
    </source>
</evidence>
<dbReference type="SUPFAM" id="SSF49785">
    <property type="entry name" value="Galactose-binding domain-like"/>
    <property type="match status" value="1"/>
</dbReference>
<keyword evidence="7 12" id="KW-1133">Transmembrane helix</keyword>
<keyword evidence="2" id="KW-1003">Cell membrane</keyword>
<evidence type="ECO:0000259" key="13">
    <source>
        <dbReference type="PROSITE" id="PS50022"/>
    </source>
</evidence>
<dbReference type="GO" id="GO:0005886">
    <property type="term" value="C:plasma membrane"/>
    <property type="evidence" value="ECO:0007669"/>
    <property type="project" value="UniProtKB-SubCell"/>
</dbReference>
<gene>
    <name evidence="14" type="ORF">DC041_0011758</name>
</gene>
<evidence type="ECO:0000256" key="10">
    <source>
        <dbReference type="ARBA" id="ARBA00023180"/>
    </source>
</evidence>
<dbReference type="AlphaFoldDB" id="A0A430QAS0"/>
<evidence type="ECO:0000256" key="8">
    <source>
        <dbReference type="ARBA" id="ARBA00023136"/>
    </source>
</evidence>
<feature type="compositionally biased region" description="Pro residues" evidence="11">
    <location>
        <begin position="723"/>
        <end position="739"/>
    </location>
</feature>
<feature type="region of interest" description="Disordered" evidence="11">
    <location>
        <begin position="787"/>
        <end position="811"/>
    </location>
</feature>
<keyword evidence="14" id="KW-0675">Receptor</keyword>
<feature type="transmembrane region" description="Helical" evidence="12">
    <location>
        <begin position="435"/>
        <end position="460"/>
    </location>
</feature>
<keyword evidence="10" id="KW-0325">Glycoprotein</keyword>
<feature type="region of interest" description="Disordered" evidence="11">
    <location>
        <begin position="990"/>
        <end position="1009"/>
    </location>
</feature>
<dbReference type="InterPro" id="IPR008979">
    <property type="entry name" value="Galactose-bd-like_sf"/>
</dbReference>
<dbReference type="PROSITE" id="PS50022">
    <property type="entry name" value="FA58C_3"/>
    <property type="match status" value="1"/>
</dbReference>
<comment type="subcellular location">
    <subcellularLocation>
        <location evidence="1">Cell membrane</location>
        <topology evidence="1">Single-pass type I membrane protein</topology>
    </subcellularLocation>
</comment>
<dbReference type="PANTHER" id="PTHR24543">
    <property type="entry name" value="MULTICOPPER OXIDASE-RELATED"/>
    <property type="match status" value="1"/>
</dbReference>
<keyword evidence="6" id="KW-0067">ATP-binding</keyword>